<dbReference type="RefSeq" id="XP_002671676.1">
    <property type="nucleotide sequence ID" value="XM_002671630.1"/>
</dbReference>
<protein>
    <submittedName>
        <fullName evidence="1">Predicted protein</fullName>
    </submittedName>
</protein>
<dbReference type="VEuPathDB" id="AmoebaDB:NAEGRDRAFT_73208"/>
<gene>
    <name evidence="1" type="ORF">NAEGRDRAFT_73208</name>
</gene>
<reference evidence="1 2" key="1">
    <citation type="journal article" date="2010" name="Cell">
        <title>The genome of Naegleria gruberi illuminates early eukaryotic versatility.</title>
        <authorList>
            <person name="Fritz-Laylin L.K."/>
            <person name="Prochnik S.E."/>
            <person name="Ginger M.L."/>
            <person name="Dacks J.B."/>
            <person name="Carpenter M.L."/>
            <person name="Field M.C."/>
            <person name="Kuo A."/>
            <person name="Paredez A."/>
            <person name="Chapman J."/>
            <person name="Pham J."/>
            <person name="Shu S."/>
            <person name="Neupane R."/>
            <person name="Cipriano M."/>
            <person name="Mancuso J."/>
            <person name="Tu H."/>
            <person name="Salamov A."/>
            <person name="Lindquist E."/>
            <person name="Shapiro H."/>
            <person name="Lucas S."/>
            <person name="Grigoriev I.V."/>
            <person name="Cande W.Z."/>
            <person name="Fulton C."/>
            <person name="Rokhsar D.S."/>
            <person name="Dawson S.C."/>
        </authorList>
    </citation>
    <scope>NUCLEOTIDE SEQUENCE [LARGE SCALE GENOMIC DNA]</scope>
    <source>
        <strain evidence="1 2">NEG-M</strain>
    </source>
</reference>
<dbReference type="EMBL" id="GG738903">
    <property type="protein sequence ID" value="EFC38932.1"/>
    <property type="molecule type" value="Genomic_DNA"/>
</dbReference>
<dbReference type="AlphaFoldDB" id="D2VW09"/>
<keyword evidence="2" id="KW-1185">Reference proteome</keyword>
<organism evidence="2">
    <name type="scientific">Naegleria gruberi</name>
    <name type="common">Amoeba</name>
    <dbReference type="NCBI Taxonomy" id="5762"/>
    <lineage>
        <taxon>Eukaryota</taxon>
        <taxon>Discoba</taxon>
        <taxon>Heterolobosea</taxon>
        <taxon>Tetramitia</taxon>
        <taxon>Eutetramitia</taxon>
        <taxon>Vahlkampfiidae</taxon>
        <taxon>Naegleria</taxon>
    </lineage>
</organism>
<accession>D2VW09</accession>
<dbReference type="InParanoid" id="D2VW09"/>
<dbReference type="GeneID" id="8850852"/>
<name>D2VW09_NAEGR</name>
<proteinExistence type="predicted"/>
<dbReference type="Proteomes" id="UP000006671">
    <property type="component" value="Unassembled WGS sequence"/>
</dbReference>
<sequence>MQIFQTFLQNFRGLWSRNTIQKTQCKPSLEILEDCFKKNQEKVVFVSFGKKEAIFSNIPENYFLFVQKETDFDLIHQTIHKIVKHRNDQTISIRILGQPTHLKEEIQQLFLSLFNVVEDGDNSSDVVVYFVENIETVYETVSDSPERVSNASDNDPQELSHNLFDRVTNELNSDISITGNYNEHAELLRNCLSRLINPISKEKKLFLFSWKKGPQSTVFFRDDGYFREHKDDPLSRENYCVLFLPMDKESYWSLKSEYLKFVQSTHPNVSFFYVDSIGSFDERHLSIDFIKWLSG</sequence>
<evidence type="ECO:0000313" key="2">
    <source>
        <dbReference type="Proteomes" id="UP000006671"/>
    </source>
</evidence>
<evidence type="ECO:0000313" key="1">
    <source>
        <dbReference type="EMBL" id="EFC38932.1"/>
    </source>
</evidence>
<dbReference type="KEGG" id="ngr:NAEGRDRAFT_73208"/>